<proteinExistence type="predicted"/>
<keyword evidence="2" id="KW-1133">Transmembrane helix</keyword>
<accession>A0A915NF56</accession>
<sequence>MNHQHENIGSESKKRMNNREHSSNNVQTSDDAEISNIVATTAATNSHLTPSEANFFQAFIRMAVAVFLVSILIY</sequence>
<evidence type="ECO:0000313" key="4">
    <source>
        <dbReference type="WBParaSite" id="scf7180000417909.g1895"/>
    </source>
</evidence>
<protein>
    <submittedName>
        <fullName evidence="4">Uncharacterized protein</fullName>
    </submittedName>
</protein>
<keyword evidence="3" id="KW-1185">Reference proteome</keyword>
<feature type="transmembrane region" description="Helical" evidence="2">
    <location>
        <begin position="55"/>
        <end position="73"/>
    </location>
</feature>
<dbReference type="AlphaFoldDB" id="A0A915NF56"/>
<reference evidence="4" key="1">
    <citation type="submission" date="2022-11" db="UniProtKB">
        <authorList>
            <consortium name="WormBaseParasite"/>
        </authorList>
    </citation>
    <scope>IDENTIFICATION</scope>
</reference>
<evidence type="ECO:0000313" key="3">
    <source>
        <dbReference type="Proteomes" id="UP000887560"/>
    </source>
</evidence>
<feature type="region of interest" description="Disordered" evidence="1">
    <location>
        <begin position="1"/>
        <end position="32"/>
    </location>
</feature>
<keyword evidence="2" id="KW-0472">Membrane</keyword>
<keyword evidence="2" id="KW-0812">Transmembrane</keyword>
<name>A0A915NF56_9BILA</name>
<evidence type="ECO:0000256" key="1">
    <source>
        <dbReference type="SAM" id="MobiDB-lite"/>
    </source>
</evidence>
<evidence type="ECO:0000256" key="2">
    <source>
        <dbReference type="SAM" id="Phobius"/>
    </source>
</evidence>
<organism evidence="3 4">
    <name type="scientific">Meloidogyne floridensis</name>
    <dbReference type="NCBI Taxonomy" id="298350"/>
    <lineage>
        <taxon>Eukaryota</taxon>
        <taxon>Metazoa</taxon>
        <taxon>Ecdysozoa</taxon>
        <taxon>Nematoda</taxon>
        <taxon>Chromadorea</taxon>
        <taxon>Rhabditida</taxon>
        <taxon>Tylenchina</taxon>
        <taxon>Tylenchomorpha</taxon>
        <taxon>Tylenchoidea</taxon>
        <taxon>Meloidogynidae</taxon>
        <taxon>Meloidogyninae</taxon>
        <taxon>Meloidogyne</taxon>
    </lineage>
</organism>
<dbReference type="WBParaSite" id="scf7180000417909.g1895">
    <property type="protein sequence ID" value="scf7180000417909.g1895"/>
    <property type="gene ID" value="scf7180000417909.g1895"/>
</dbReference>
<dbReference type="Proteomes" id="UP000887560">
    <property type="component" value="Unplaced"/>
</dbReference>
<feature type="compositionally biased region" description="Basic and acidic residues" evidence="1">
    <location>
        <begin position="1"/>
        <end position="22"/>
    </location>
</feature>